<protein>
    <submittedName>
        <fullName evidence="2">Uncharacterized protein</fullName>
    </submittedName>
</protein>
<feature type="region of interest" description="Disordered" evidence="1">
    <location>
        <begin position="1"/>
        <end position="23"/>
    </location>
</feature>
<evidence type="ECO:0000313" key="2">
    <source>
        <dbReference type="EMBL" id="TRY84609.1"/>
    </source>
</evidence>
<gene>
    <name evidence="2" type="ORF">DNTS_001341</name>
</gene>
<evidence type="ECO:0000313" key="3">
    <source>
        <dbReference type="Proteomes" id="UP000316079"/>
    </source>
</evidence>
<dbReference type="AlphaFoldDB" id="A0A553Q3U5"/>
<organism evidence="2 3">
    <name type="scientific">Danionella cerebrum</name>
    <dbReference type="NCBI Taxonomy" id="2873325"/>
    <lineage>
        <taxon>Eukaryota</taxon>
        <taxon>Metazoa</taxon>
        <taxon>Chordata</taxon>
        <taxon>Craniata</taxon>
        <taxon>Vertebrata</taxon>
        <taxon>Euteleostomi</taxon>
        <taxon>Actinopterygii</taxon>
        <taxon>Neopterygii</taxon>
        <taxon>Teleostei</taxon>
        <taxon>Ostariophysi</taxon>
        <taxon>Cypriniformes</taxon>
        <taxon>Danionidae</taxon>
        <taxon>Danioninae</taxon>
        <taxon>Danionella</taxon>
    </lineage>
</organism>
<accession>A0A553Q3U5</accession>
<proteinExistence type="predicted"/>
<keyword evidence="3" id="KW-1185">Reference proteome</keyword>
<dbReference type="EMBL" id="SRMA01026399">
    <property type="protein sequence ID" value="TRY84609.1"/>
    <property type="molecule type" value="Genomic_DNA"/>
</dbReference>
<name>A0A553Q3U5_9TELE</name>
<dbReference type="Proteomes" id="UP000316079">
    <property type="component" value="Unassembled WGS sequence"/>
</dbReference>
<evidence type="ECO:0000256" key="1">
    <source>
        <dbReference type="SAM" id="MobiDB-lite"/>
    </source>
</evidence>
<comment type="caution">
    <text evidence="2">The sequence shown here is derived from an EMBL/GenBank/DDBJ whole genome shotgun (WGS) entry which is preliminary data.</text>
</comment>
<reference evidence="2 3" key="1">
    <citation type="journal article" date="2019" name="Sci. Data">
        <title>Hybrid genome assembly and annotation of Danionella translucida.</title>
        <authorList>
            <person name="Kadobianskyi M."/>
            <person name="Schulze L."/>
            <person name="Schuelke M."/>
            <person name="Judkewitz B."/>
        </authorList>
    </citation>
    <scope>NUCLEOTIDE SEQUENCE [LARGE SCALE GENOMIC DNA]</scope>
    <source>
        <strain evidence="2 3">Bolton</strain>
    </source>
</reference>
<sequence>MCGEEEERAKSANAGSPHACFKPIARTPQGKRISVISMLEWPSKLWSLTFP</sequence>